<dbReference type="SUPFAM" id="SSF48264">
    <property type="entry name" value="Cytochrome P450"/>
    <property type="match status" value="1"/>
</dbReference>
<dbReference type="InterPro" id="IPR002401">
    <property type="entry name" value="Cyt_P450_E_grp-I"/>
</dbReference>
<dbReference type="CDD" id="cd11072">
    <property type="entry name" value="CYP71-like"/>
    <property type="match status" value="1"/>
</dbReference>
<dbReference type="PRINTS" id="PR00463">
    <property type="entry name" value="EP450I"/>
</dbReference>
<feature type="signal peptide" evidence="9">
    <location>
        <begin position="1"/>
        <end position="24"/>
    </location>
</feature>
<gene>
    <name evidence="11" type="primary">LOC115732239</name>
</gene>
<dbReference type="InterPro" id="IPR036396">
    <property type="entry name" value="Cyt_P450_sf"/>
</dbReference>
<dbReference type="PANTHER" id="PTHR47955:SF19">
    <property type="entry name" value="CYTOCHROME P450 71A9-LIKE ISOFORM X1"/>
    <property type="match status" value="1"/>
</dbReference>
<proteinExistence type="inferred from homology"/>
<keyword evidence="5 8" id="KW-0560">Oxidoreductase</keyword>
<comment type="similarity">
    <text evidence="2 8">Belongs to the cytochrome P450 family.</text>
</comment>
<evidence type="ECO:0000313" key="10">
    <source>
        <dbReference type="Proteomes" id="UP000827889"/>
    </source>
</evidence>
<accession>A0ABM3HI97</accession>
<keyword evidence="10" id="KW-1185">Reference proteome</keyword>
<evidence type="ECO:0000256" key="5">
    <source>
        <dbReference type="ARBA" id="ARBA00023002"/>
    </source>
</evidence>
<dbReference type="InterPro" id="IPR001128">
    <property type="entry name" value="Cyt_P450"/>
</dbReference>
<sequence length="521" mass="59412">MALRILCTWFSLFLPLLLLLLVKSFHGKNKTATKTMTMTTKQRKKNLPPGPPPLPIIGNLHQLGHLPHQSLWELSRRYGPVMLIHLGCVPTVIISSPSAAREVLKTHDLNCCNRPRLLSTGRLTYDHLDIAFTEYGDYWRELRKLCLLKLLSAKRVQSFRYVREEEVGSMIESIAKSAESGTLVDMKEKFMALTVSITCRVAFGTAFPWMEFKDGRFMDMIREAMAMLGSFSASDAFPRFGWIVDRFTGLHSRLEKSFRSMDVFYQKVIDEHRNTNKRNEEEEDIVDLLLKMERDQTELATVPLQEDNIKAILMDIFLAGVDTGALVMDWTMAELARNPKAMRKAREEIQSCVGNKKWVDEDDLHGLKYLKLLLKEAMRLHPPNVLLVPRETMGHFKLFGYDIDPKTRIQVNVWGIGRDPNLWESPEEFVPERFEGSPIDYKGNHFELLTFGAGRRICPGISMGMAVVELALANVLHSFDWKLPEGMTEKDVSMEEGAGQTVFKKVPLTLLPVKPSPETDA</sequence>
<evidence type="ECO:0000256" key="1">
    <source>
        <dbReference type="ARBA" id="ARBA00001971"/>
    </source>
</evidence>
<evidence type="ECO:0000256" key="8">
    <source>
        <dbReference type="RuleBase" id="RU000461"/>
    </source>
</evidence>
<dbReference type="RefSeq" id="XP_048136334.1">
    <property type="nucleotide sequence ID" value="XM_048280377.1"/>
</dbReference>
<comment type="cofactor">
    <cofactor evidence="1">
        <name>heme</name>
        <dbReference type="ChEBI" id="CHEBI:30413"/>
    </cofactor>
</comment>
<dbReference type="Pfam" id="PF00067">
    <property type="entry name" value="p450"/>
    <property type="match status" value="1"/>
</dbReference>
<dbReference type="PRINTS" id="PR00385">
    <property type="entry name" value="P450"/>
</dbReference>
<keyword evidence="7 8" id="KW-0503">Monooxygenase</keyword>
<keyword evidence="6 8" id="KW-0408">Iron</keyword>
<organism evidence="10 11">
    <name type="scientific">Rhodamnia argentea</name>
    <dbReference type="NCBI Taxonomy" id="178133"/>
    <lineage>
        <taxon>Eukaryota</taxon>
        <taxon>Viridiplantae</taxon>
        <taxon>Streptophyta</taxon>
        <taxon>Embryophyta</taxon>
        <taxon>Tracheophyta</taxon>
        <taxon>Spermatophyta</taxon>
        <taxon>Magnoliopsida</taxon>
        <taxon>eudicotyledons</taxon>
        <taxon>Gunneridae</taxon>
        <taxon>Pentapetalae</taxon>
        <taxon>rosids</taxon>
        <taxon>malvids</taxon>
        <taxon>Myrtales</taxon>
        <taxon>Myrtaceae</taxon>
        <taxon>Myrtoideae</taxon>
        <taxon>Myrteae</taxon>
        <taxon>Australasian group</taxon>
        <taxon>Rhodamnia</taxon>
    </lineage>
</organism>
<feature type="chain" id="PRO_5046766702" evidence="9">
    <location>
        <begin position="25"/>
        <end position="521"/>
    </location>
</feature>
<evidence type="ECO:0000256" key="6">
    <source>
        <dbReference type="ARBA" id="ARBA00023004"/>
    </source>
</evidence>
<dbReference type="Gene3D" id="1.10.630.10">
    <property type="entry name" value="Cytochrome P450"/>
    <property type="match status" value="1"/>
</dbReference>
<keyword evidence="9" id="KW-0732">Signal</keyword>
<evidence type="ECO:0000256" key="2">
    <source>
        <dbReference type="ARBA" id="ARBA00010617"/>
    </source>
</evidence>
<protein>
    <submittedName>
        <fullName evidence="11">Cytochrome P450 71B10-like</fullName>
    </submittedName>
</protein>
<dbReference type="PANTHER" id="PTHR47955">
    <property type="entry name" value="CYTOCHROME P450 FAMILY 71 PROTEIN"/>
    <property type="match status" value="1"/>
</dbReference>
<keyword evidence="3 8" id="KW-0349">Heme</keyword>
<evidence type="ECO:0000256" key="3">
    <source>
        <dbReference type="ARBA" id="ARBA00022617"/>
    </source>
</evidence>
<keyword evidence="4 8" id="KW-0479">Metal-binding</keyword>
<dbReference type="Proteomes" id="UP000827889">
    <property type="component" value="Chromosome 6"/>
</dbReference>
<dbReference type="PROSITE" id="PS00086">
    <property type="entry name" value="CYTOCHROME_P450"/>
    <property type="match status" value="1"/>
</dbReference>
<evidence type="ECO:0000256" key="4">
    <source>
        <dbReference type="ARBA" id="ARBA00022723"/>
    </source>
</evidence>
<evidence type="ECO:0000256" key="7">
    <source>
        <dbReference type="ARBA" id="ARBA00023033"/>
    </source>
</evidence>
<evidence type="ECO:0000256" key="9">
    <source>
        <dbReference type="SAM" id="SignalP"/>
    </source>
</evidence>
<dbReference type="InterPro" id="IPR017972">
    <property type="entry name" value="Cyt_P450_CS"/>
</dbReference>
<evidence type="ECO:0000313" key="11">
    <source>
        <dbReference type="RefSeq" id="XP_048136334.1"/>
    </source>
</evidence>
<name>A0ABM3HI97_9MYRT</name>
<reference evidence="11" key="1">
    <citation type="submission" date="2025-08" db="UniProtKB">
        <authorList>
            <consortium name="RefSeq"/>
        </authorList>
    </citation>
    <scope>IDENTIFICATION</scope>
    <source>
        <tissue evidence="11">Leaf</tissue>
    </source>
</reference>
<dbReference type="GeneID" id="115732239"/>